<keyword evidence="3" id="KW-1185">Reference proteome</keyword>
<keyword evidence="1" id="KW-0472">Membrane</keyword>
<feature type="transmembrane region" description="Helical" evidence="1">
    <location>
        <begin position="184"/>
        <end position="204"/>
    </location>
</feature>
<reference evidence="2" key="1">
    <citation type="submission" date="2021-06" db="EMBL/GenBank/DDBJ databases">
        <authorList>
            <person name="Hodson N. C."/>
            <person name="Mongue J. A."/>
            <person name="Jaron S. K."/>
        </authorList>
    </citation>
    <scope>NUCLEOTIDE SEQUENCE</scope>
</reference>
<proteinExistence type="predicted"/>
<dbReference type="AlphaFoldDB" id="A0A8J2KST8"/>
<dbReference type="EMBL" id="CAJVCH010199024">
    <property type="protein sequence ID" value="CAG7730721.1"/>
    <property type="molecule type" value="Genomic_DNA"/>
</dbReference>
<evidence type="ECO:0000313" key="2">
    <source>
        <dbReference type="EMBL" id="CAG7730721.1"/>
    </source>
</evidence>
<keyword evidence="1" id="KW-0812">Transmembrane</keyword>
<accession>A0A8J2KST8</accession>
<feature type="non-terminal residue" evidence="2">
    <location>
        <position position="380"/>
    </location>
</feature>
<protein>
    <submittedName>
        <fullName evidence="2">Uncharacterized protein</fullName>
    </submittedName>
</protein>
<dbReference type="Proteomes" id="UP000708208">
    <property type="component" value="Unassembled WGS sequence"/>
</dbReference>
<gene>
    <name evidence="2" type="ORF">AFUS01_LOCUS19343</name>
</gene>
<sequence length="380" mass="43923">MLARYGLVTDHGKTLVWETDIVDYEEIKDLAKTKGQSSPFSRVDPWRINQALVLWLFQDLNMSGSYYIDIQRRPSIVKFTFCLETCNLIITKHSPAFKFITPFGVYRDGKSWGMFASPFDPDLWLCLLITVMALSAIITIFSKPPQHRKTNFIVRLQYKLLNTIAILFEHCEEYGKNQLESDFYHIRIVIQLYILMVVVISNAYKGTLKSDFSVEDDIKTKLQYFHQLQDFQFYMLSINGERDGLEVLGIVTPDGNVSGQLMKKSLVLADIQSRTFLKCQNNLPELLAKGPEAKHAFVTTSEDFDYNWDLIKSEMDKHSGEKIRLGHNRNVDDGFLSGVEGYSITAGLDKYHHWVPDRMKQILSSGIYNLWGKWNQIRFP</sequence>
<keyword evidence="1" id="KW-1133">Transmembrane helix</keyword>
<feature type="transmembrane region" description="Helical" evidence="1">
    <location>
        <begin position="123"/>
        <end position="142"/>
    </location>
</feature>
<evidence type="ECO:0000256" key="1">
    <source>
        <dbReference type="SAM" id="Phobius"/>
    </source>
</evidence>
<feature type="non-terminal residue" evidence="2">
    <location>
        <position position="1"/>
    </location>
</feature>
<evidence type="ECO:0000313" key="3">
    <source>
        <dbReference type="Proteomes" id="UP000708208"/>
    </source>
</evidence>
<organism evidence="2 3">
    <name type="scientific">Allacma fusca</name>
    <dbReference type="NCBI Taxonomy" id="39272"/>
    <lineage>
        <taxon>Eukaryota</taxon>
        <taxon>Metazoa</taxon>
        <taxon>Ecdysozoa</taxon>
        <taxon>Arthropoda</taxon>
        <taxon>Hexapoda</taxon>
        <taxon>Collembola</taxon>
        <taxon>Symphypleona</taxon>
        <taxon>Sminthuridae</taxon>
        <taxon>Allacma</taxon>
    </lineage>
</organism>
<comment type="caution">
    <text evidence="2">The sequence shown here is derived from an EMBL/GenBank/DDBJ whole genome shotgun (WGS) entry which is preliminary data.</text>
</comment>
<name>A0A8J2KST8_9HEXA</name>